<feature type="region of interest" description="Disordered" evidence="6">
    <location>
        <begin position="1"/>
        <end position="39"/>
    </location>
</feature>
<feature type="region of interest" description="Disordered" evidence="6">
    <location>
        <begin position="224"/>
        <end position="243"/>
    </location>
</feature>
<dbReference type="PANTHER" id="PTHR22950:SF332">
    <property type="entry name" value="AMINO ACID TRANSPORTER (EUROFUNG)"/>
    <property type="match status" value="1"/>
</dbReference>
<evidence type="ECO:0000256" key="7">
    <source>
        <dbReference type="SAM" id="Phobius"/>
    </source>
</evidence>
<dbReference type="InterPro" id="IPR013057">
    <property type="entry name" value="AA_transpt_TM"/>
</dbReference>
<feature type="domain" description="Amino acid transporter transmembrane" evidence="8">
    <location>
        <begin position="264"/>
        <end position="647"/>
    </location>
</feature>
<feature type="transmembrane region" description="Helical" evidence="7">
    <location>
        <begin position="626"/>
        <end position="648"/>
    </location>
</feature>
<comment type="caution">
    <text evidence="9">The sequence shown here is derived from an EMBL/GenBank/DDBJ whole genome shotgun (WGS) entry which is preliminary data.</text>
</comment>
<feature type="region of interest" description="Disordered" evidence="6">
    <location>
        <begin position="52"/>
        <end position="119"/>
    </location>
</feature>
<dbReference type="AlphaFoldDB" id="A0AAN6WRB5"/>
<accession>A0AAN6WRB5</accession>
<evidence type="ECO:0000313" key="10">
    <source>
        <dbReference type="Proteomes" id="UP001302126"/>
    </source>
</evidence>
<evidence type="ECO:0000313" key="9">
    <source>
        <dbReference type="EMBL" id="KAK4186724.1"/>
    </source>
</evidence>
<keyword evidence="4 7" id="KW-1133">Transmembrane helix</keyword>
<evidence type="ECO:0000256" key="6">
    <source>
        <dbReference type="SAM" id="MobiDB-lite"/>
    </source>
</evidence>
<reference evidence="9" key="1">
    <citation type="journal article" date="2023" name="Mol. Phylogenet. Evol.">
        <title>Genome-scale phylogeny and comparative genomics of the fungal order Sordariales.</title>
        <authorList>
            <person name="Hensen N."/>
            <person name="Bonometti L."/>
            <person name="Westerberg I."/>
            <person name="Brannstrom I.O."/>
            <person name="Guillou S."/>
            <person name="Cros-Aarteil S."/>
            <person name="Calhoun S."/>
            <person name="Haridas S."/>
            <person name="Kuo A."/>
            <person name="Mondo S."/>
            <person name="Pangilinan J."/>
            <person name="Riley R."/>
            <person name="LaButti K."/>
            <person name="Andreopoulos B."/>
            <person name="Lipzen A."/>
            <person name="Chen C."/>
            <person name="Yan M."/>
            <person name="Daum C."/>
            <person name="Ng V."/>
            <person name="Clum A."/>
            <person name="Steindorff A."/>
            <person name="Ohm R.A."/>
            <person name="Martin F."/>
            <person name="Silar P."/>
            <person name="Natvig D.O."/>
            <person name="Lalanne C."/>
            <person name="Gautier V."/>
            <person name="Ament-Velasquez S.L."/>
            <person name="Kruys A."/>
            <person name="Hutchinson M.I."/>
            <person name="Powell A.J."/>
            <person name="Barry K."/>
            <person name="Miller A.N."/>
            <person name="Grigoriev I.V."/>
            <person name="Debuchy R."/>
            <person name="Gladieux P."/>
            <person name="Hiltunen Thoren M."/>
            <person name="Johannesson H."/>
        </authorList>
    </citation>
    <scope>NUCLEOTIDE SEQUENCE</scope>
    <source>
        <strain evidence="9">PSN309</strain>
    </source>
</reference>
<organism evidence="9 10">
    <name type="scientific">Podospora australis</name>
    <dbReference type="NCBI Taxonomy" id="1536484"/>
    <lineage>
        <taxon>Eukaryota</taxon>
        <taxon>Fungi</taxon>
        <taxon>Dikarya</taxon>
        <taxon>Ascomycota</taxon>
        <taxon>Pezizomycotina</taxon>
        <taxon>Sordariomycetes</taxon>
        <taxon>Sordariomycetidae</taxon>
        <taxon>Sordariales</taxon>
        <taxon>Podosporaceae</taxon>
        <taxon>Podospora</taxon>
    </lineage>
</organism>
<evidence type="ECO:0000256" key="4">
    <source>
        <dbReference type="ARBA" id="ARBA00022989"/>
    </source>
</evidence>
<feature type="transmembrane region" description="Helical" evidence="7">
    <location>
        <begin position="380"/>
        <end position="397"/>
    </location>
</feature>
<dbReference type="GO" id="GO:0005302">
    <property type="term" value="F:L-tyrosine transmembrane transporter activity"/>
    <property type="evidence" value="ECO:0007669"/>
    <property type="project" value="TreeGrafter"/>
</dbReference>
<comment type="subcellular location">
    <subcellularLocation>
        <location evidence="1">Membrane</location>
        <topology evidence="1">Multi-pass membrane protein</topology>
    </subcellularLocation>
</comment>
<evidence type="ECO:0000256" key="2">
    <source>
        <dbReference type="ARBA" id="ARBA00008066"/>
    </source>
</evidence>
<comment type="similarity">
    <text evidence="2">Belongs to the amino acid/polyamine transporter 2 family.</text>
</comment>
<feature type="transmembrane region" description="Helical" evidence="7">
    <location>
        <begin position="523"/>
        <end position="548"/>
    </location>
</feature>
<protein>
    <submittedName>
        <fullName evidence="9">Transmembrane amino acid transporter protein-domain-containing protein</fullName>
    </submittedName>
</protein>
<feature type="transmembrane region" description="Helical" evidence="7">
    <location>
        <begin position="447"/>
        <end position="467"/>
    </location>
</feature>
<feature type="compositionally biased region" description="Low complexity" evidence="6">
    <location>
        <begin position="1"/>
        <end position="18"/>
    </location>
</feature>
<feature type="transmembrane region" description="Helical" evidence="7">
    <location>
        <begin position="593"/>
        <end position="614"/>
    </location>
</feature>
<feature type="compositionally biased region" description="Low complexity" evidence="6">
    <location>
        <begin position="92"/>
        <end position="109"/>
    </location>
</feature>
<evidence type="ECO:0000256" key="1">
    <source>
        <dbReference type="ARBA" id="ARBA00004141"/>
    </source>
</evidence>
<keyword evidence="5 7" id="KW-0472">Membrane</keyword>
<proteinExistence type="inferred from homology"/>
<dbReference type="Pfam" id="PF01490">
    <property type="entry name" value="Aa_trans"/>
    <property type="match status" value="1"/>
</dbReference>
<dbReference type="Proteomes" id="UP001302126">
    <property type="component" value="Unassembled WGS sequence"/>
</dbReference>
<dbReference type="GO" id="GO:0005774">
    <property type="term" value="C:vacuolar membrane"/>
    <property type="evidence" value="ECO:0007669"/>
    <property type="project" value="TreeGrafter"/>
</dbReference>
<feature type="transmembrane region" description="Helical" evidence="7">
    <location>
        <begin position="404"/>
        <end position="423"/>
    </location>
</feature>
<feature type="compositionally biased region" description="Acidic residues" evidence="6">
    <location>
        <begin position="224"/>
        <end position="238"/>
    </location>
</feature>
<gene>
    <name evidence="9" type="ORF">QBC35DRAFT_475147</name>
</gene>
<feature type="compositionally biased region" description="Polar residues" evidence="6">
    <location>
        <begin position="61"/>
        <end position="83"/>
    </location>
</feature>
<dbReference type="PANTHER" id="PTHR22950">
    <property type="entry name" value="AMINO ACID TRANSPORTER"/>
    <property type="match status" value="1"/>
</dbReference>
<evidence type="ECO:0000256" key="3">
    <source>
        <dbReference type="ARBA" id="ARBA00022692"/>
    </source>
</evidence>
<feature type="transmembrane region" description="Helical" evidence="7">
    <location>
        <begin position="479"/>
        <end position="503"/>
    </location>
</feature>
<keyword evidence="10" id="KW-1185">Reference proteome</keyword>
<reference evidence="9" key="2">
    <citation type="submission" date="2023-05" db="EMBL/GenBank/DDBJ databases">
        <authorList>
            <consortium name="Lawrence Berkeley National Laboratory"/>
            <person name="Steindorff A."/>
            <person name="Hensen N."/>
            <person name="Bonometti L."/>
            <person name="Westerberg I."/>
            <person name="Brannstrom I.O."/>
            <person name="Guillou S."/>
            <person name="Cros-Aarteil S."/>
            <person name="Calhoun S."/>
            <person name="Haridas S."/>
            <person name="Kuo A."/>
            <person name="Mondo S."/>
            <person name="Pangilinan J."/>
            <person name="Riley R."/>
            <person name="Labutti K."/>
            <person name="Andreopoulos B."/>
            <person name="Lipzen A."/>
            <person name="Chen C."/>
            <person name="Yanf M."/>
            <person name="Daum C."/>
            <person name="Ng V."/>
            <person name="Clum A."/>
            <person name="Ohm R."/>
            <person name="Martin F."/>
            <person name="Silar P."/>
            <person name="Natvig D."/>
            <person name="Lalanne C."/>
            <person name="Gautier V."/>
            <person name="Ament-Velasquez S.L."/>
            <person name="Kruys A."/>
            <person name="Hutchinson M.I."/>
            <person name="Powell A.J."/>
            <person name="Barry K."/>
            <person name="Miller A.N."/>
            <person name="Grigoriev I.V."/>
            <person name="Debuchy R."/>
            <person name="Gladieux P."/>
            <person name="Thoren M.H."/>
            <person name="Johannesson H."/>
        </authorList>
    </citation>
    <scope>NUCLEOTIDE SEQUENCE</scope>
    <source>
        <strain evidence="9">PSN309</strain>
    </source>
</reference>
<dbReference type="EMBL" id="MU864416">
    <property type="protein sequence ID" value="KAK4186724.1"/>
    <property type="molecule type" value="Genomic_DNA"/>
</dbReference>
<feature type="transmembrane region" description="Helical" evidence="7">
    <location>
        <begin position="294"/>
        <end position="315"/>
    </location>
</feature>
<evidence type="ECO:0000256" key="5">
    <source>
        <dbReference type="ARBA" id="ARBA00023136"/>
    </source>
</evidence>
<evidence type="ECO:0000259" key="8">
    <source>
        <dbReference type="Pfam" id="PF01490"/>
    </source>
</evidence>
<feature type="transmembrane region" description="Helical" evidence="7">
    <location>
        <begin position="340"/>
        <end position="360"/>
    </location>
</feature>
<feature type="transmembrane region" description="Helical" evidence="7">
    <location>
        <begin position="569"/>
        <end position="587"/>
    </location>
</feature>
<keyword evidence="3 7" id="KW-0812">Transmembrane</keyword>
<name>A0AAN6WRB5_9PEZI</name>
<sequence length="652" mass="70193">MSGAVTPTDPTTTADNNTRSVSTSSAERRGGGEEIDTVQAAAQVVAEHLPAGFTAEFHHAGNNNSTGPEQSTATSSTRGSTLGKNAKGRPLASSSSSTSYGATAQQQQGGEEEVESSLKLQGGDIHRELFRIAAEAQAHGAHRRANTFHTPRDLELQRQAEEGNVGPGLTVQDQLAPGGFRRAYILQQKQKNNFLSARLPITRNFVEFLDLYGSFAGEDLVDSDEEAISDGEEEDEQDEARWERRPLLRERTSLSVARRSADAGTTKTFFTLLKAFVGTGIMFLPKAFNNGGLLFSSVAMVVVSAITMVAFHLLLQLKTKYAGGYGEIGHAVAGARMRNLILGSIALSQLGFVCAGIVFVAENLMTFLEAVTQGNSPLSTAGLIALQLVVLVPLAWIRNISKLGPTALLADACILVGVTYIYWFDISTLFERGGIHKTVMMFNPDKYTMMIGSAIFTFEGIGLILPIQASMAQPEHFEWLLAVVMLIITVVFTSVGALCYATFGSETQIEIINNFPQDSKLVNAIQFLYSVAILVGTPVQLFPALRILETKIFGHKSGKKSLKTKWIKNGFRFGIAVFCGVVSVLGAGNLDKFVALIGSSACVPLVYVYPAWLHYKGVATTTGQKVGDLAMVVLGLVCMVYTTTVTIVNSFM</sequence>